<evidence type="ECO:0000256" key="1">
    <source>
        <dbReference type="ARBA" id="ARBA00004123"/>
    </source>
</evidence>
<dbReference type="PANTHER" id="PTHR23188">
    <property type="entry name" value="RNA POLYMERASE II-ASSOCIATED FACTOR 1 HOMOLOG"/>
    <property type="match status" value="1"/>
</dbReference>
<comment type="subcellular location">
    <subcellularLocation>
        <location evidence="1">Nucleus</location>
    </subcellularLocation>
</comment>
<feature type="region of interest" description="Disordered" evidence="4">
    <location>
        <begin position="223"/>
        <end position="254"/>
    </location>
</feature>
<evidence type="ECO:0000256" key="4">
    <source>
        <dbReference type="SAM" id="MobiDB-lite"/>
    </source>
</evidence>
<proteinExistence type="inferred from homology"/>
<dbReference type="InterPro" id="IPR007133">
    <property type="entry name" value="RNA_pol_II-assoc_Paf1"/>
</dbReference>
<evidence type="ECO:0000256" key="3">
    <source>
        <dbReference type="ARBA" id="ARBA00023242"/>
    </source>
</evidence>
<feature type="region of interest" description="Disordered" evidence="4">
    <location>
        <begin position="65"/>
        <end position="111"/>
    </location>
</feature>
<dbReference type="EMBL" id="JAPMOS010000053">
    <property type="protein sequence ID" value="KAJ4457168.1"/>
    <property type="molecule type" value="Genomic_DNA"/>
</dbReference>
<name>A0ABQ8UD46_9EUKA</name>
<dbReference type="Proteomes" id="UP001141327">
    <property type="component" value="Unassembled WGS sequence"/>
</dbReference>
<feature type="compositionally biased region" description="Acidic residues" evidence="4">
    <location>
        <begin position="362"/>
        <end position="372"/>
    </location>
</feature>
<feature type="compositionally biased region" description="Low complexity" evidence="4">
    <location>
        <begin position="87"/>
        <end position="101"/>
    </location>
</feature>
<gene>
    <name evidence="5" type="ORF">PAPYR_7468</name>
</gene>
<evidence type="ECO:0000256" key="2">
    <source>
        <dbReference type="ARBA" id="ARBA00007560"/>
    </source>
</evidence>
<comment type="similarity">
    <text evidence="2">Belongs to the PAF1 family.</text>
</comment>
<keyword evidence="6" id="KW-1185">Reference proteome</keyword>
<organism evidence="5 6">
    <name type="scientific">Paratrimastix pyriformis</name>
    <dbReference type="NCBI Taxonomy" id="342808"/>
    <lineage>
        <taxon>Eukaryota</taxon>
        <taxon>Metamonada</taxon>
        <taxon>Preaxostyla</taxon>
        <taxon>Paratrimastigidae</taxon>
        <taxon>Paratrimastix</taxon>
    </lineage>
</organism>
<evidence type="ECO:0000313" key="6">
    <source>
        <dbReference type="Proteomes" id="UP001141327"/>
    </source>
</evidence>
<sequence>MKYRFSLPDIPGHPKLLTYPLNPNRYIDYFATSIEKKLKFELHTEPNMGIDIELINPDAYPKTTGIRAGIDKSSKPRLSAEDQDLLPDPSDAPSAPAASASTVGPRPQLPRPVWLRKPEYLSNDLYDTSAVRGDLDDEPKPPPVLTGTEHLQQIQESFVKARTVPRHPTKGAAVQAISVVPLLPDFDLWPNLYTQSVFDTDPIPHSALPPELGARRQLHSLIKAMPPRKGIKATAPDADVDMTSASDPDGEADPAARHSYEFAREYTYVVHSTSRVQGLYVIHKDPRALRYHTVHTRLELHKSKGNLPLGGFQLQGGAAGGAVAPGAEAPAATQPEPLLVGRRELTEAEMGKRMETLRDLEDEELGPIDEENLLSPGRQPATDRADSPLPVPVARPEEKAALGQGQGQDQADDFPSAPLPGGKTAAALLQ</sequence>
<reference evidence="5" key="1">
    <citation type="journal article" date="2022" name="bioRxiv">
        <title>Genomics of Preaxostyla Flagellates Illuminates Evolutionary Transitions and the Path Towards Mitochondrial Loss.</title>
        <authorList>
            <person name="Novak L.V.F."/>
            <person name="Treitli S.C."/>
            <person name="Pyrih J."/>
            <person name="Halakuc P."/>
            <person name="Pipaliya S.V."/>
            <person name="Vacek V."/>
            <person name="Brzon O."/>
            <person name="Soukal P."/>
            <person name="Eme L."/>
            <person name="Dacks J.B."/>
            <person name="Karnkowska A."/>
            <person name="Elias M."/>
            <person name="Hampl V."/>
        </authorList>
    </citation>
    <scope>NUCLEOTIDE SEQUENCE</scope>
    <source>
        <strain evidence="5">RCP-MX</strain>
    </source>
</reference>
<feature type="compositionally biased region" description="Basic and acidic residues" evidence="4">
    <location>
        <begin position="69"/>
        <end position="80"/>
    </location>
</feature>
<dbReference type="PANTHER" id="PTHR23188:SF12">
    <property type="entry name" value="RNA POLYMERASE II-ASSOCIATED FACTOR 1 HOMOLOG"/>
    <property type="match status" value="1"/>
</dbReference>
<protein>
    <submittedName>
        <fullName evidence="5">RNA polymerase II-associated factor 1</fullName>
    </submittedName>
</protein>
<comment type="caution">
    <text evidence="5">The sequence shown here is derived from an EMBL/GenBank/DDBJ whole genome shotgun (WGS) entry which is preliminary data.</text>
</comment>
<accession>A0ABQ8UD46</accession>
<dbReference type="Pfam" id="PF03985">
    <property type="entry name" value="Paf1"/>
    <property type="match status" value="1"/>
</dbReference>
<feature type="region of interest" description="Disordered" evidence="4">
    <location>
        <begin position="362"/>
        <end position="430"/>
    </location>
</feature>
<evidence type="ECO:0000313" key="5">
    <source>
        <dbReference type="EMBL" id="KAJ4457168.1"/>
    </source>
</evidence>
<keyword evidence="3" id="KW-0539">Nucleus</keyword>